<gene>
    <name evidence="2" type="primary">Gpr179_1</name>
    <name evidence="2" type="ORF">TACRUB_R15804</name>
</gene>
<evidence type="ECO:0000256" key="1">
    <source>
        <dbReference type="SAM" id="MobiDB-lite"/>
    </source>
</evidence>
<feature type="non-terminal residue" evidence="2">
    <location>
        <position position="1"/>
    </location>
</feature>
<comment type="caution">
    <text evidence="2">The sequence shown here is derived from an EMBL/GenBank/DDBJ whole genome shotgun (WGS) entry which is preliminary data.</text>
</comment>
<name>A0A7K4WZB7_9TYRA</name>
<evidence type="ECO:0000313" key="2">
    <source>
        <dbReference type="EMBL" id="NWR40051.1"/>
    </source>
</evidence>
<feature type="region of interest" description="Disordered" evidence="1">
    <location>
        <begin position="1"/>
        <end position="114"/>
    </location>
</feature>
<dbReference type="EMBL" id="VZRD01000871">
    <property type="protein sequence ID" value="NWR40051.1"/>
    <property type="molecule type" value="Genomic_DNA"/>
</dbReference>
<keyword evidence="3" id="KW-1185">Reference proteome</keyword>
<sequence>CPWESLSTEKLPEQPPARSTALPKSPSGKPQSTESLKAEICPWEAQEPKSSDKANICPWEGAEPPSGKEKPTPSTVSKGPSASQGLLKDTGAGTSGKEERAKRDRESVCPWESTDMEHILAKPCTGSTEPAK</sequence>
<evidence type="ECO:0000313" key="3">
    <source>
        <dbReference type="Proteomes" id="UP000540952"/>
    </source>
</evidence>
<accession>A0A7K4WZB7</accession>
<reference evidence="2 3" key="1">
    <citation type="submission" date="2019-09" db="EMBL/GenBank/DDBJ databases">
        <title>Bird 10,000 Genomes (B10K) Project - Family phase.</title>
        <authorList>
            <person name="Zhang G."/>
        </authorList>
    </citation>
    <scope>NUCLEOTIDE SEQUENCE [LARGE SCALE GENOMIC DNA]</scope>
    <source>
        <strain evidence="2">B10K-CU-031-13</strain>
        <tissue evidence="2">Muscle</tissue>
    </source>
</reference>
<dbReference type="AlphaFoldDB" id="A0A7K4WZB7"/>
<feature type="compositionally biased region" description="Basic and acidic residues" evidence="1">
    <location>
        <begin position="96"/>
        <end position="107"/>
    </location>
</feature>
<protein>
    <submittedName>
        <fullName evidence="2">GP179 protein</fullName>
    </submittedName>
</protein>
<organism evidence="2 3">
    <name type="scientific">Tachuris rubrigastra</name>
    <dbReference type="NCBI Taxonomy" id="495162"/>
    <lineage>
        <taxon>Eukaryota</taxon>
        <taxon>Metazoa</taxon>
        <taxon>Chordata</taxon>
        <taxon>Craniata</taxon>
        <taxon>Vertebrata</taxon>
        <taxon>Euteleostomi</taxon>
        <taxon>Archelosauria</taxon>
        <taxon>Archosauria</taxon>
        <taxon>Dinosauria</taxon>
        <taxon>Saurischia</taxon>
        <taxon>Theropoda</taxon>
        <taxon>Coelurosauria</taxon>
        <taxon>Aves</taxon>
        <taxon>Neognathae</taxon>
        <taxon>Neoaves</taxon>
        <taxon>Telluraves</taxon>
        <taxon>Australaves</taxon>
        <taxon>Passeriformes</taxon>
        <taxon>Tyrannidae</taxon>
        <taxon>Tachuris</taxon>
    </lineage>
</organism>
<feature type="non-terminal residue" evidence="2">
    <location>
        <position position="132"/>
    </location>
</feature>
<feature type="compositionally biased region" description="Polar residues" evidence="1">
    <location>
        <begin position="72"/>
        <end position="84"/>
    </location>
</feature>
<dbReference type="Proteomes" id="UP000540952">
    <property type="component" value="Unassembled WGS sequence"/>
</dbReference>
<proteinExistence type="predicted"/>